<proteinExistence type="predicted"/>
<dbReference type="Ensembl" id="ENSGWIT00000004402.1">
    <property type="protein sequence ID" value="ENSGWIP00000004097.1"/>
    <property type="gene ID" value="ENSGWIG00000002182.1"/>
</dbReference>
<name>A0A8C5DEE6_GOUWI</name>
<reference evidence="3" key="2">
    <citation type="submission" date="2025-08" db="UniProtKB">
        <authorList>
            <consortium name="Ensembl"/>
        </authorList>
    </citation>
    <scope>IDENTIFICATION</scope>
</reference>
<sequence>MDANAPTSWIITAIKLEEEEDDEVCRRKAEPEELRHYDHVCNGMFAPNLEKSPKEETEEFPSNDQSSVKKEIFSTGESPAQRFAAEHTGSPATESEKMLLGAISGLSRQLTQMAESMDTRMAAMETRMATMETRMATMETRMVSLEESVVESRASNSDCSNSKKPRRAHNSKIAGTVRFLHNSKGNDKRYDPKQGLSSPYNLSVTSYLVETLAASPDMCGVDTGIFTSACKTYYETVRKNFRFSQPDLSAQADAMKGAARSRQRRKRLLAARMAVLTKEEMDLWRGVTVDMMSDEEDDVADGEAGWIVRPPSFRSQELTALCSTLQKRLEKDPKYQATHHKRLHYGPPSKRPAPSFYDPEAAKRHMR</sequence>
<feature type="coiled-coil region" evidence="1">
    <location>
        <begin position="121"/>
        <end position="148"/>
    </location>
</feature>
<organism evidence="3 4">
    <name type="scientific">Gouania willdenowi</name>
    <name type="common">Blunt-snouted clingfish</name>
    <name type="synonym">Lepadogaster willdenowi</name>
    <dbReference type="NCBI Taxonomy" id="441366"/>
    <lineage>
        <taxon>Eukaryota</taxon>
        <taxon>Metazoa</taxon>
        <taxon>Chordata</taxon>
        <taxon>Craniata</taxon>
        <taxon>Vertebrata</taxon>
        <taxon>Euteleostomi</taxon>
        <taxon>Actinopterygii</taxon>
        <taxon>Neopterygii</taxon>
        <taxon>Teleostei</taxon>
        <taxon>Neoteleostei</taxon>
        <taxon>Acanthomorphata</taxon>
        <taxon>Ovalentaria</taxon>
        <taxon>Blenniimorphae</taxon>
        <taxon>Blenniiformes</taxon>
        <taxon>Gobiesocoidei</taxon>
        <taxon>Gobiesocidae</taxon>
        <taxon>Gobiesocinae</taxon>
        <taxon>Gouania</taxon>
    </lineage>
</organism>
<feature type="compositionally biased region" description="Polar residues" evidence="2">
    <location>
        <begin position="153"/>
        <end position="162"/>
    </location>
</feature>
<feature type="region of interest" description="Disordered" evidence="2">
    <location>
        <begin position="152"/>
        <end position="176"/>
    </location>
</feature>
<protein>
    <submittedName>
        <fullName evidence="3">Uncharacterized protein</fullName>
    </submittedName>
</protein>
<dbReference type="InterPro" id="IPR028101">
    <property type="entry name" value="DUF4616"/>
</dbReference>
<evidence type="ECO:0000256" key="1">
    <source>
        <dbReference type="SAM" id="Coils"/>
    </source>
</evidence>
<evidence type="ECO:0000256" key="2">
    <source>
        <dbReference type="SAM" id="MobiDB-lite"/>
    </source>
</evidence>
<dbReference type="PANTHER" id="PTHR14375:SF2">
    <property type="entry name" value="SIMILAR TO RIKEN CDNA 4931414P19"/>
    <property type="match status" value="1"/>
</dbReference>
<gene>
    <name evidence="3" type="primary">c17h14orf93</name>
</gene>
<reference evidence="3" key="3">
    <citation type="submission" date="2025-09" db="UniProtKB">
        <authorList>
            <consortium name="Ensembl"/>
        </authorList>
    </citation>
    <scope>IDENTIFICATION</scope>
</reference>
<reference evidence="3" key="1">
    <citation type="submission" date="2020-06" db="EMBL/GenBank/DDBJ databases">
        <authorList>
            <consortium name="Wellcome Sanger Institute Data Sharing"/>
        </authorList>
    </citation>
    <scope>NUCLEOTIDE SEQUENCE [LARGE SCALE GENOMIC DNA]</scope>
</reference>
<dbReference type="Pfam" id="PF15394">
    <property type="entry name" value="DUF4616"/>
    <property type="match status" value="1"/>
</dbReference>
<dbReference type="Proteomes" id="UP000694680">
    <property type="component" value="Chromosome 17"/>
</dbReference>
<accession>A0A8C5DEE6</accession>
<feature type="region of interest" description="Disordered" evidence="2">
    <location>
        <begin position="46"/>
        <end position="93"/>
    </location>
</feature>
<dbReference type="Gene3D" id="3.90.20.10">
    <property type="match status" value="1"/>
</dbReference>
<dbReference type="OrthoDB" id="5989533at2759"/>
<dbReference type="AlphaFoldDB" id="A0A8C5DEE6"/>
<keyword evidence="1" id="KW-0175">Coiled coil</keyword>
<feature type="region of interest" description="Disordered" evidence="2">
    <location>
        <begin position="332"/>
        <end position="367"/>
    </location>
</feature>
<dbReference type="PANTHER" id="PTHR14375">
    <property type="entry name" value="SIMILAR TO RIKEN CDNA 4931414P19"/>
    <property type="match status" value="1"/>
</dbReference>
<keyword evidence="4" id="KW-1185">Reference proteome</keyword>
<evidence type="ECO:0000313" key="4">
    <source>
        <dbReference type="Proteomes" id="UP000694680"/>
    </source>
</evidence>
<evidence type="ECO:0000313" key="3">
    <source>
        <dbReference type="Ensembl" id="ENSGWIP00000004097.1"/>
    </source>
</evidence>